<evidence type="ECO:0000313" key="2">
    <source>
        <dbReference type="EMBL" id="MCD2424587.1"/>
    </source>
</evidence>
<feature type="chain" id="PRO_5046859737" evidence="1">
    <location>
        <begin position="23"/>
        <end position="225"/>
    </location>
</feature>
<reference evidence="2 3" key="1">
    <citation type="submission" date="2021-11" db="EMBL/GenBank/DDBJ databases">
        <title>Genomic of Niabella pedocola.</title>
        <authorList>
            <person name="Wu T."/>
        </authorList>
    </citation>
    <scope>NUCLEOTIDE SEQUENCE [LARGE SCALE GENOMIC DNA]</scope>
    <source>
        <strain evidence="2 3">JCM 31011</strain>
    </source>
</reference>
<accession>A0ABS8PU39</accession>
<sequence length="225" mass="25386">MKINCCIVLLLFCIAGFTQEQASPGIGIKFNVTTAAAVVDFPTLQLGVEKRLGKHLGVFAEAGYQLYTLINRGDTAFVKERGFRANMEIRRYLKEEYPGRKFYVGGALFYRGNTANDWTYDSILLHNGNETQRKVDAFWFKKRTFGCNIITGIDFLFKKWLQVELYAGIGIKKAVTSDFQLQADHLTNKGKEDVIGALLAQDNMRNGWGPNATLGIRIGHFFNPR</sequence>
<dbReference type="Proteomes" id="UP001199816">
    <property type="component" value="Unassembled WGS sequence"/>
</dbReference>
<keyword evidence="1" id="KW-0732">Signal</keyword>
<proteinExistence type="predicted"/>
<evidence type="ECO:0000313" key="3">
    <source>
        <dbReference type="Proteomes" id="UP001199816"/>
    </source>
</evidence>
<gene>
    <name evidence="2" type="ORF">LQ567_17535</name>
</gene>
<keyword evidence="3" id="KW-1185">Reference proteome</keyword>
<dbReference type="Pfam" id="PF12099">
    <property type="entry name" value="DUF3575"/>
    <property type="match status" value="1"/>
</dbReference>
<comment type="caution">
    <text evidence="2">The sequence shown here is derived from an EMBL/GenBank/DDBJ whole genome shotgun (WGS) entry which is preliminary data.</text>
</comment>
<dbReference type="InterPro" id="IPR021958">
    <property type="entry name" value="DUF3575"/>
</dbReference>
<dbReference type="RefSeq" id="WP_231006707.1">
    <property type="nucleotide sequence ID" value="NZ_JAJNEC010000005.1"/>
</dbReference>
<evidence type="ECO:0000256" key="1">
    <source>
        <dbReference type="SAM" id="SignalP"/>
    </source>
</evidence>
<dbReference type="EMBL" id="JAJNEC010000005">
    <property type="protein sequence ID" value="MCD2424587.1"/>
    <property type="molecule type" value="Genomic_DNA"/>
</dbReference>
<organism evidence="2 3">
    <name type="scientific">Niabella pedocola</name>
    <dbReference type="NCBI Taxonomy" id="1752077"/>
    <lineage>
        <taxon>Bacteria</taxon>
        <taxon>Pseudomonadati</taxon>
        <taxon>Bacteroidota</taxon>
        <taxon>Chitinophagia</taxon>
        <taxon>Chitinophagales</taxon>
        <taxon>Chitinophagaceae</taxon>
        <taxon>Niabella</taxon>
    </lineage>
</organism>
<name>A0ABS8PU39_9BACT</name>
<feature type="signal peptide" evidence="1">
    <location>
        <begin position="1"/>
        <end position="22"/>
    </location>
</feature>
<protein>
    <submittedName>
        <fullName evidence="2">DUF3575 domain-containing protein</fullName>
    </submittedName>
</protein>